<evidence type="ECO:0000259" key="1">
    <source>
        <dbReference type="Pfam" id="PF00078"/>
    </source>
</evidence>
<dbReference type="PANTHER" id="PTHR31635:SF196">
    <property type="entry name" value="REVERSE TRANSCRIPTASE DOMAIN-CONTAINING PROTEIN-RELATED"/>
    <property type="match status" value="1"/>
</dbReference>
<dbReference type="PANTHER" id="PTHR31635">
    <property type="entry name" value="REVERSE TRANSCRIPTASE DOMAIN-CONTAINING PROTEIN-RELATED"/>
    <property type="match status" value="1"/>
</dbReference>
<sequence length="940" mass="106515">MLHQPLQAATNDSFLVARDHHGNLHGGDHVDMPLNQNTDLLHLEENPLTNLPLQKNQHVSQQNPIFTPTKSNHFGGAGALNVVDTVNPKVRGVAINTAGTHQHSSSSLELLMCHEDLEDFHNDDEMDDSNQSHEVGHFPDDYPFPDDDPNFTSPNEEAEDMHMISTSQYIKFNGLALVLNGTGSGTFNWDVCAITLKEGPKIYYFNQILVSQPGFNGPFLISPMNWFFNFSLWSCHLLSSALPNYSFLDPSLQSHQVDDQMQCSSGLKRKFPAVINVYTKRRKSSALISSSSIPLPFKKRKRVSFHDSVNFQEHSFSYAKHFRLVYPRAKKTFRNLGYSCFTGTNPVGRSGGTFLSWQEDRICNIIDISPNWIHISTKDESGNDGVLTFIYNFPDMGMRSILWNWFRNVSIVINVPWAAIGDFKQISIVVSLILIQMVPGSLGRMAEGVMMLYGHMFRGNNTLQVEETIQQLGEYDIPVLLQSHLDVLNKPFSMDECLSALNQMKLDGAPGPDGALLSQINNTYITLIPKVNAPQNFKDFRPISLANGSYKLATKVLCNRLKQFLPDLIAPNQSAFLKGRLVGDNILLATELMHKIKNTRTCKTGWCALKLDIQNAYDKLSWNFIEVVLRKMGKHEDGKLWRGVKIRRRSTALSHLMYADDILLFFEANDHNCRAVRHVINEYADLAGQKMNARTWIDCRESKKNVIQETISKIEHKLRDWKAKLLSQAGLALCNAKYMDSGSMLKVPSTSSWHWKDIMKHKDIIFSNLHWQIGDGILHRVYGQQTTNIIASSPIFAIGVRDRLLWTCSSDGQYSVKEGSKKPSVNGREEGSSFKCHSYGVFLLGSLKGCFCKSFFPEPLSNQFISLERVDSRDCHSPPRCVNYTFNQDQKNHVLSSKKKEHFHPSFGQRAEKVSKLQRPARPLIRDATLCFLRNILQHF</sequence>
<name>A0A834TRG9_9FABA</name>
<reference evidence="2" key="1">
    <citation type="submission" date="2020-09" db="EMBL/GenBank/DDBJ databases">
        <title>Genome-Enabled Discovery of Anthraquinone Biosynthesis in Senna tora.</title>
        <authorList>
            <person name="Kang S.-H."/>
            <person name="Pandey R.P."/>
            <person name="Lee C.-M."/>
            <person name="Sim J.-S."/>
            <person name="Jeong J.-T."/>
            <person name="Choi B.-S."/>
            <person name="Jung M."/>
            <person name="Ginzburg D."/>
            <person name="Zhao K."/>
            <person name="Won S.Y."/>
            <person name="Oh T.-J."/>
            <person name="Yu Y."/>
            <person name="Kim N.-H."/>
            <person name="Lee O.R."/>
            <person name="Lee T.-H."/>
            <person name="Bashyal P."/>
            <person name="Kim T.-S."/>
            <person name="Lee W.-H."/>
            <person name="Kawkins C."/>
            <person name="Kim C.-K."/>
            <person name="Kim J.S."/>
            <person name="Ahn B.O."/>
            <person name="Rhee S.Y."/>
            <person name="Sohng J.K."/>
        </authorList>
    </citation>
    <scope>NUCLEOTIDE SEQUENCE</scope>
    <source>
        <tissue evidence="2">Leaf</tissue>
    </source>
</reference>
<accession>A0A834TRG9</accession>
<feature type="domain" description="Reverse transcriptase" evidence="1">
    <location>
        <begin position="529"/>
        <end position="635"/>
    </location>
</feature>
<dbReference type="CDD" id="cd01650">
    <property type="entry name" value="RT_nLTR_like"/>
    <property type="match status" value="1"/>
</dbReference>
<dbReference type="InterPro" id="IPR000477">
    <property type="entry name" value="RT_dom"/>
</dbReference>
<dbReference type="Pfam" id="PF00078">
    <property type="entry name" value="RVT_1"/>
    <property type="match status" value="1"/>
</dbReference>
<proteinExistence type="predicted"/>
<protein>
    <submittedName>
        <fullName evidence="2">Ribonuclease H</fullName>
    </submittedName>
</protein>
<dbReference type="EMBL" id="JAAIUW010000006">
    <property type="protein sequence ID" value="KAF7827070.1"/>
    <property type="molecule type" value="Genomic_DNA"/>
</dbReference>
<gene>
    <name evidence="2" type="ORF">G2W53_018234</name>
</gene>
<evidence type="ECO:0000313" key="2">
    <source>
        <dbReference type="EMBL" id="KAF7827070.1"/>
    </source>
</evidence>
<evidence type="ECO:0000313" key="3">
    <source>
        <dbReference type="Proteomes" id="UP000634136"/>
    </source>
</evidence>
<dbReference type="OrthoDB" id="512555at2759"/>
<organism evidence="2 3">
    <name type="scientific">Senna tora</name>
    <dbReference type="NCBI Taxonomy" id="362788"/>
    <lineage>
        <taxon>Eukaryota</taxon>
        <taxon>Viridiplantae</taxon>
        <taxon>Streptophyta</taxon>
        <taxon>Embryophyta</taxon>
        <taxon>Tracheophyta</taxon>
        <taxon>Spermatophyta</taxon>
        <taxon>Magnoliopsida</taxon>
        <taxon>eudicotyledons</taxon>
        <taxon>Gunneridae</taxon>
        <taxon>Pentapetalae</taxon>
        <taxon>rosids</taxon>
        <taxon>fabids</taxon>
        <taxon>Fabales</taxon>
        <taxon>Fabaceae</taxon>
        <taxon>Caesalpinioideae</taxon>
        <taxon>Cassia clade</taxon>
        <taxon>Senna</taxon>
    </lineage>
</organism>
<dbReference type="Proteomes" id="UP000634136">
    <property type="component" value="Unassembled WGS sequence"/>
</dbReference>
<dbReference type="AlphaFoldDB" id="A0A834TRG9"/>
<comment type="caution">
    <text evidence="2">The sequence shown here is derived from an EMBL/GenBank/DDBJ whole genome shotgun (WGS) entry which is preliminary data.</text>
</comment>
<keyword evidence="3" id="KW-1185">Reference proteome</keyword>